<gene>
    <name evidence="24" type="primary">ccoP</name>
    <name evidence="24" type="ordered locus">RC1_1277</name>
</gene>
<evidence type="ECO:0000259" key="23">
    <source>
        <dbReference type="PROSITE" id="PS51007"/>
    </source>
</evidence>
<dbReference type="PRINTS" id="PR00605">
    <property type="entry name" value="CYTCHROMECIC"/>
</dbReference>
<comment type="subunit">
    <text evidence="19">Component of the cbb3-type cytochrome c oxidase.</text>
</comment>
<dbReference type="GO" id="GO:0009055">
    <property type="term" value="F:electron transfer activity"/>
    <property type="evidence" value="ECO:0007669"/>
    <property type="project" value="InterPro"/>
</dbReference>
<feature type="domain" description="Cytochrome c" evidence="23">
    <location>
        <begin position="109"/>
        <end position="198"/>
    </location>
</feature>
<evidence type="ECO:0000256" key="22">
    <source>
        <dbReference type="SAM" id="Phobius"/>
    </source>
</evidence>
<evidence type="ECO:0000256" key="13">
    <source>
        <dbReference type="ARBA" id="ARBA00022982"/>
    </source>
</evidence>
<dbReference type="NCBIfam" id="TIGR00782">
    <property type="entry name" value="ccoP"/>
    <property type="match status" value="1"/>
</dbReference>
<evidence type="ECO:0000313" key="25">
    <source>
        <dbReference type="Proteomes" id="UP000001591"/>
    </source>
</evidence>
<dbReference type="STRING" id="414684.RC1_1277"/>
<evidence type="ECO:0000256" key="11">
    <source>
        <dbReference type="ARBA" id="ARBA00022737"/>
    </source>
</evidence>
<protein>
    <recommendedName>
        <fullName evidence="19">Cbb3-type cytochrome c oxidase subunit</fullName>
    </recommendedName>
</protein>
<dbReference type="RefSeq" id="WP_012566471.1">
    <property type="nucleotide sequence ID" value="NC_011420.2"/>
</dbReference>
<evidence type="ECO:0000256" key="5">
    <source>
        <dbReference type="ARBA" id="ARBA00022475"/>
    </source>
</evidence>
<keyword evidence="6 19" id="KW-0997">Cell inner membrane</keyword>
<evidence type="ECO:0000256" key="1">
    <source>
        <dbReference type="ARBA" id="ARBA00004533"/>
    </source>
</evidence>
<feature type="binding site" description="covalent" evidence="21">
    <location>
        <position position="125"/>
    </location>
    <ligand>
        <name>heme c</name>
        <dbReference type="ChEBI" id="CHEBI:61717"/>
        <label>1</label>
    </ligand>
</feature>
<keyword evidence="7 19" id="KW-0349">Heme</keyword>
<evidence type="ECO:0000256" key="7">
    <source>
        <dbReference type="ARBA" id="ARBA00022617"/>
    </source>
</evidence>
<evidence type="ECO:0000256" key="2">
    <source>
        <dbReference type="ARBA" id="ARBA00004673"/>
    </source>
</evidence>
<comment type="pathway">
    <text evidence="2 19">Energy metabolism; oxidative phosphorylation.</text>
</comment>
<evidence type="ECO:0000256" key="10">
    <source>
        <dbReference type="ARBA" id="ARBA00022723"/>
    </source>
</evidence>
<dbReference type="EMBL" id="CP000613">
    <property type="protein sequence ID" value="ACI98684.1"/>
    <property type="molecule type" value="Genomic_DNA"/>
</dbReference>
<keyword evidence="14 22" id="KW-1133">Transmembrane helix</keyword>
<evidence type="ECO:0000256" key="8">
    <source>
        <dbReference type="ARBA" id="ARBA00022660"/>
    </source>
</evidence>
<dbReference type="GO" id="GO:1902600">
    <property type="term" value="P:proton transmembrane transport"/>
    <property type="evidence" value="ECO:0007669"/>
    <property type="project" value="UniProtKB-KW"/>
</dbReference>
<dbReference type="PANTHER" id="PTHR33751:SF1">
    <property type="entry name" value="CBB3-TYPE CYTOCHROME C OXIDASE SUBUNIT FIXP"/>
    <property type="match status" value="1"/>
</dbReference>
<dbReference type="eggNOG" id="COG2010">
    <property type="taxonomic scope" value="Bacteria"/>
</dbReference>
<dbReference type="InterPro" id="IPR038414">
    <property type="entry name" value="CcoP_N_sf"/>
</dbReference>
<feature type="binding site" description="axial binding residue" evidence="20">
    <location>
        <position position="173"/>
    </location>
    <ligand>
        <name>heme c</name>
        <dbReference type="ChEBI" id="CHEBI:61717"/>
        <label>2</label>
    </ligand>
    <ligandPart>
        <name>Fe</name>
        <dbReference type="ChEBI" id="CHEBI:18248"/>
    </ligandPart>
</feature>
<comment type="function">
    <text evidence="19">C-type cytochrome. Part of the cbb3-type cytochrome c oxidase complex.</text>
</comment>
<reference evidence="24 25" key="1">
    <citation type="journal article" date="2010" name="BMC Genomics">
        <title>Metabolic flexibility revealed in the genome of the cyst-forming alpha-1 proteobacterium Rhodospirillum centenum.</title>
        <authorList>
            <person name="Lu Y.K."/>
            <person name="Marden J."/>
            <person name="Han M."/>
            <person name="Swingley W.D."/>
            <person name="Mastrian S.D."/>
            <person name="Chowdhury S.R."/>
            <person name="Hao J."/>
            <person name="Helmy T."/>
            <person name="Kim S."/>
            <person name="Kurdoglu A.A."/>
            <person name="Matthies H.J."/>
            <person name="Rollo D."/>
            <person name="Stothard P."/>
            <person name="Blankenship R.E."/>
            <person name="Bauer C.E."/>
            <person name="Touchman J.W."/>
        </authorList>
    </citation>
    <scope>NUCLEOTIDE SEQUENCE [LARGE SCALE GENOMIC DNA]</scope>
    <source>
        <strain evidence="25">ATCC 51521 / SW</strain>
    </source>
</reference>
<keyword evidence="11" id="KW-0677">Repeat</keyword>
<keyword evidence="17 19" id="KW-0406">Ion transport</keyword>
<keyword evidence="10 19" id="KW-0479">Metal-binding</keyword>
<dbReference type="HOGENOM" id="CLU_047545_2_0_5"/>
<feature type="transmembrane region" description="Helical" evidence="22">
    <location>
        <begin position="33"/>
        <end position="51"/>
    </location>
</feature>
<dbReference type="InterPro" id="IPR050597">
    <property type="entry name" value="Cytochrome_c_Oxidase_Subunit"/>
</dbReference>
<evidence type="ECO:0000256" key="20">
    <source>
        <dbReference type="PIRSR" id="PIRSR000006-1"/>
    </source>
</evidence>
<evidence type="ECO:0000256" key="9">
    <source>
        <dbReference type="ARBA" id="ARBA00022692"/>
    </source>
</evidence>
<accession>B6IT13</accession>
<feature type="binding site" description="covalent" evidence="21">
    <location>
        <position position="221"/>
    </location>
    <ligand>
        <name>heme c</name>
        <dbReference type="ChEBI" id="CHEBI:61717"/>
        <label>2</label>
    </ligand>
</feature>
<dbReference type="KEGG" id="rce:RC1_1277"/>
<dbReference type="GO" id="GO:0020037">
    <property type="term" value="F:heme binding"/>
    <property type="evidence" value="ECO:0007669"/>
    <property type="project" value="InterPro"/>
</dbReference>
<keyword evidence="25" id="KW-1185">Reference proteome</keyword>
<feature type="binding site" description="covalent" evidence="21">
    <location>
        <position position="122"/>
    </location>
    <ligand>
        <name>heme c</name>
        <dbReference type="ChEBI" id="CHEBI:61717"/>
        <label>1</label>
    </ligand>
</feature>
<keyword evidence="12 19" id="KW-0375">Hydrogen ion transport</keyword>
<evidence type="ECO:0000256" key="21">
    <source>
        <dbReference type="PIRSR" id="PIRSR000006-2"/>
    </source>
</evidence>
<evidence type="ECO:0000256" key="17">
    <source>
        <dbReference type="ARBA" id="ARBA00023065"/>
    </source>
</evidence>
<dbReference type="PIRSF" id="PIRSF000006">
    <property type="entry name" value="Cbb3-Cox_fixP"/>
    <property type="match status" value="1"/>
</dbReference>
<evidence type="ECO:0000256" key="4">
    <source>
        <dbReference type="ARBA" id="ARBA00022448"/>
    </source>
</evidence>
<feature type="binding site" description="axial binding residue" evidence="20">
    <location>
        <position position="126"/>
    </location>
    <ligand>
        <name>heme c</name>
        <dbReference type="ChEBI" id="CHEBI:61717"/>
        <label>1</label>
    </ligand>
    <ligandPart>
        <name>Fe</name>
        <dbReference type="ChEBI" id="CHEBI:18248"/>
    </ligandPart>
</feature>
<keyword evidence="18 19" id="KW-0472">Membrane</keyword>
<dbReference type="GO" id="GO:0006119">
    <property type="term" value="P:oxidative phosphorylation"/>
    <property type="evidence" value="ECO:0007669"/>
    <property type="project" value="UniProtKB-UniPathway"/>
</dbReference>
<dbReference type="AlphaFoldDB" id="B6IT13"/>
<dbReference type="GO" id="GO:0005886">
    <property type="term" value="C:plasma membrane"/>
    <property type="evidence" value="ECO:0007669"/>
    <property type="project" value="UniProtKB-SubCell"/>
</dbReference>
<keyword evidence="4 19" id="KW-0813">Transport</keyword>
<evidence type="ECO:0000256" key="19">
    <source>
        <dbReference type="PIRNR" id="PIRNR000006"/>
    </source>
</evidence>
<feature type="binding site" description="axial binding residue" evidence="20">
    <location>
        <position position="263"/>
    </location>
    <ligand>
        <name>heme c</name>
        <dbReference type="ChEBI" id="CHEBI:61717"/>
        <label>1</label>
    </ligand>
    <ligandPart>
        <name>Fe</name>
        <dbReference type="ChEBI" id="CHEBI:18248"/>
    </ligandPart>
</feature>
<keyword evidence="8 19" id="KW-0679">Respiratory chain</keyword>
<comment type="subcellular location">
    <subcellularLocation>
        <location evidence="1 19">Cell inner membrane</location>
    </subcellularLocation>
</comment>
<evidence type="ECO:0000256" key="3">
    <source>
        <dbReference type="ARBA" id="ARBA00006113"/>
    </source>
</evidence>
<sequence>MPTKIEKDSATGRMTTGHEWDGIKELNTPLPKWWLYTFYVCILFAVVYSVLYPSWPSLSGHTGGVLGWTQREELAARLAEEKSRLQPVVAKIEATPIDEIRNSPDLMNYVQAAGRVAFADNCAACHGAGGAGTVGFPTLADDDWIWGGKPDQILQTVMFGIRNTNPESRVSDMPRFGVDQILDAQQIDDVAEHVLSLSGAATDPAAAERGTQLYADNCSVCHGEKGEGIPDMGAPRLNDGIWLYGGDKATVVETITYARRGSMPAWSERLDPATVKILAAYVHALGGGQ</sequence>
<dbReference type="GO" id="GO:0005506">
    <property type="term" value="F:iron ion binding"/>
    <property type="evidence" value="ECO:0007669"/>
    <property type="project" value="InterPro"/>
</dbReference>
<keyword evidence="13 19" id="KW-0249">Electron transport</keyword>
<dbReference type="PANTHER" id="PTHR33751">
    <property type="entry name" value="CBB3-TYPE CYTOCHROME C OXIDASE SUBUNIT FIXP"/>
    <property type="match status" value="1"/>
</dbReference>
<keyword evidence="16 19" id="KW-0408">Iron</keyword>
<dbReference type="InterPro" id="IPR009056">
    <property type="entry name" value="Cyt_c-like_dom"/>
</dbReference>
<keyword evidence="5 19" id="KW-1003">Cell membrane</keyword>
<evidence type="ECO:0000313" key="24">
    <source>
        <dbReference type="EMBL" id="ACI98684.1"/>
    </source>
</evidence>
<name>B6IT13_RHOCS</name>
<evidence type="ECO:0000256" key="15">
    <source>
        <dbReference type="ARBA" id="ARBA00023002"/>
    </source>
</evidence>
<dbReference type="SUPFAM" id="SSF46626">
    <property type="entry name" value="Cytochrome c"/>
    <property type="match status" value="2"/>
</dbReference>
<keyword evidence="15 19" id="KW-0560">Oxidoreductase</keyword>
<dbReference type="OrthoDB" id="9811281at2"/>
<evidence type="ECO:0000256" key="16">
    <source>
        <dbReference type="ARBA" id="ARBA00023004"/>
    </source>
</evidence>
<dbReference type="InterPro" id="IPR008168">
    <property type="entry name" value="Cyt_C_IC"/>
</dbReference>
<dbReference type="Pfam" id="PF13442">
    <property type="entry name" value="Cytochrome_CBB3"/>
    <property type="match status" value="1"/>
</dbReference>
<evidence type="ECO:0000256" key="14">
    <source>
        <dbReference type="ARBA" id="ARBA00022989"/>
    </source>
</evidence>
<dbReference type="Proteomes" id="UP000001591">
    <property type="component" value="Chromosome"/>
</dbReference>
<organism evidence="24 25">
    <name type="scientific">Rhodospirillum centenum (strain ATCC 51521 / SW)</name>
    <dbReference type="NCBI Taxonomy" id="414684"/>
    <lineage>
        <taxon>Bacteria</taxon>
        <taxon>Pseudomonadati</taxon>
        <taxon>Pseudomonadota</taxon>
        <taxon>Alphaproteobacteria</taxon>
        <taxon>Rhodospirillales</taxon>
        <taxon>Rhodospirillaceae</taxon>
        <taxon>Rhodospirillum</taxon>
    </lineage>
</organism>
<keyword evidence="9 22" id="KW-0812">Transmembrane</keyword>
<comment type="cofactor">
    <cofactor evidence="19 21">
        <name>heme c</name>
        <dbReference type="ChEBI" id="CHEBI:61717"/>
    </cofactor>
    <text evidence="19 21">Binds 2 heme C groups per subunit.</text>
</comment>
<feature type="domain" description="Cytochrome c" evidence="23">
    <location>
        <begin position="205"/>
        <end position="286"/>
    </location>
</feature>
<evidence type="ECO:0000256" key="6">
    <source>
        <dbReference type="ARBA" id="ARBA00022519"/>
    </source>
</evidence>
<comment type="similarity">
    <text evidence="3 19">Belongs to the CcoP / FixP family.</text>
</comment>
<dbReference type="PROSITE" id="PS51007">
    <property type="entry name" value="CYTC"/>
    <property type="match status" value="2"/>
</dbReference>
<dbReference type="UniPathway" id="UPA00705"/>
<feature type="binding site" description="covalent" evidence="21">
    <location>
        <position position="218"/>
    </location>
    <ligand>
        <name>heme c</name>
        <dbReference type="ChEBI" id="CHEBI:61717"/>
        <label>2</label>
    </ligand>
</feature>
<proteinExistence type="inferred from homology"/>
<dbReference type="Gene3D" id="6.10.280.130">
    <property type="match status" value="1"/>
</dbReference>
<dbReference type="InterPro" id="IPR036909">
    <property type="entry name" value="Cyt_c-like_dom_sf"/>
</dbReference>
<dbReference type="InterPro" id="IPR032858">
    <property type="entry name" value="CcoP_N"/>
</dbReference>
<dbReference type="Gene3D" id="1.10.760.10">
    <property type="entry name" value="Cytochrome c-like domain"/>
    <property type="match status" value="2"/>
</dbReference>
<dbReference type="GO" id="GO:0016491">
    <property type="term" value="F:oxidoreductase activity"/>
    <property type="evidence" value="ECO:0007669"/>
    <property type="project" value="UniProtKB-KW"/>
</dbReference>
<feature type="binding site" description="axial binding residue" evidence="20">
    <location>
        <position position="222"/>
    </location>
    <ligand>
        <name>heme c</name>
        <dbReference type="ChEBI" id="CHEBI:61717"/>
        <label>2</label>
    </ligand>
    <ligandPart>
        <name>Fe</name>
        <dbReference type="ChEBI" id="CHEBI:18248"/>
    </ligandPart>
</feature>
<evidence type="ECO:0000256" key="12">
    <source>
        <dbReference type="ARBA" id="ARBA00022781"/>
    </source>
</evidence>
<dbReference type="Pfam" id="PF00034">
    <property type="entry name" value="Cytochrom_C"/>
    <property type="match status" value="1"/>
</dbReference>
<evidence type="ECO:0000256" key="18">
    <source>
        <dbReference type="ARBA" id="ARBA00023136"/>
    </source>
</evidence>
<dbReference type="Pfam" id="PF14715">
    <property type="entry name" value="FixP_N"/>
    <property type="match status" value="1"/>
</dbReference>
<dbReference type="InterPro" id="IPR004678">
    <property type="entry name" value="Cyt_c_oxidase_cbb3_su3"/>
</dbReference>